<sequence>MATSPPPVGYRAWLAVVSVALAIFAVVSAEMLPIGLLTPIAHSLDQSVGQSSLIISLPSWVAAITAPCVVLIFNRINRRSLLLFFMLLLLGSNLMAAWVNDFHWLLFARILFGISMGGIWCMAGSLAIRLVPLHVVGLATSIIFSGIAAASVLGVPLGVYLGDLWGWRFAFICIAIMVAVVFVMLYWSLPSLETDPTAHWSSSLDVLKQKNVLFGLAITVFMVMAQFSAYTFIRPLLQSVAQFSDQHISALLLFYGFFGILGNFTAGHFAQKYLWQTLCTIAVFIGVSLLIFAYFGGSQSISIILLLIWGMAYGGVSVSLMTWMMRAAPTQIEIASAFNISMFNLSIGLGAFTGGLIVDHMGLEQNLISAAVFSTVAALLILLCVKTRNQPQPLESKRP</sequence>
<dbReference type="InterPro" id="IPR036259">
    <property type="entry name" value="MFS_trans_sf"/>
</dbReference>
<feature type="transmembrane region" description="Helical" evidence="6">
    <location>
        <begin position="80"/>
        <end position="99"/>
    </location>
</feature>
<keyword evidence="4 6" id="KW-1133">Transmembrane helix</keyword>
<dbReference type="EMBL" id="ATGI01000001">
    <property type="protein sequence ID" value="EPF81802.1"/>
    <property type="molecule type" value="Genomic_DNA"/>
</dbReference>
<dbReference type="PANTHER" id="PTHR43124:SF3">
    <property type="entry name" value="CHLORAMPHENICOL EFFLUX PUMP RV0191"/>
    <property type="match status" value="1"/>
</dbReference>
<dbReference type="AlphaFoldDB" id="S3NQC6"/>
<keyword evidence="9" id="KW-1185">Reference proteome</keyword>
<dbReference type="Proteomes" id="UP000014568">
    <property type="component" value="Unassembled WGS sequence"/>
</dbReference>
<evidence type="ECO:0000256" key="1">
    <source>
        <dbReference type="ARBA" id="ARBA00004651"/>
    </source>
</evidence>
<feature type="transmembrane region" description="Helical" evidence="6">
    <location>
        <begin position="165"/>
        <end position="187"/>
    </location>
</feature>
<evidence type="ECO:0000259" key="7">
    <source>
        <dbReference type="PROSITE" id="PS50850"/>
    </source>
</evidence>
<dbReference type="PATRIC" id="fig|421052.3.peg.136"/>
<evidence type="ECO:0000313" key="9">
    <source>
        <dbReference type="Proteomes" id="UP000014568"/>
    </source>
</evidence>
<dbReference type="Gene3D" id="1.20.1250.20">
    <property type="entry name" value="MFS general substrate transporter like domains"/>
    <property type="match status" value="1"/>
</dbReference>
<name>S3NQC6_9GAMM</name>
<feature type="transmembrane region" description="Helical" evidence="6">
    <location>
        <begin position="105"/>
        <end position="128"/>
    </location>
</feature>
<organism evidence="8 9">
    <name type="scientific">Acinetobacter rudis CIP 110305</name>
    <dbReference type="NCBI Taxonomy" id="421052"/>
    <lineage>
        <taxon>Bacteria</taxon>
        <taxon>Pseudomonadati</taxon>
        <taxon>Pseudomonadota</taxon>
        <taxon>Gammaproteobacteria</taxon>
        <taxon>Moraxellales</taxon>
        <taxon>Moraxellaceae</taxon>
        <taxon>Acinetobacter</taxon>
    </lineage>
</organism>
<dbReference type="Pfam" id="PF07690">
    <property type="entry name" value="MFS_1"/>
    <property type="match status" value="1"/>
</dbReference>
<keyword evidence="5 6" id="KW-0472">Membrane</keyword>
<gene>
    <name evidence="8" type="ORF">F945_00137</name>
</gene>
<evidence type="ECO:0000256" key="5">
    <source>
        <dbReference type="ARBA" id="ARBA00023136"/>
    </source>
</evidence>
<feature type="transmembrane region" description="Helical" evidence="6">
    <location>
        <begin position="273"/>
        <end position="295"/>
    </location>
</feature>
<feature type="transmembrane region" description="Helical" evidence="6">
    <location>
        <begin position="212"/>
        <end position="233"/>
    </location>
</feature>
<feature type="transmembrane region" description="Helical" evidence="6">
    <location>
        <begin position="135"/>
        <end position="159"/>
    </location>
</feature>
<dbReference type="GO" id="GO:0022857">
    <property type="term" value="F:transmembrane transporter activity"/>
    <property type="evidence" value="ECO:0007669"/>
    <property type="project" value="InterPro"/>
</dbReference>
<dbReference type="InterPro" id="IPR011701">
    <property type="entry name" value="MFS"/>
</dbReference>
<dbReference type="SUPFAM" id="SSF103473">
    <property type="entry name" value="MFS general substrate transporter"/>
    <property type="match status" value="1"/>
</dbReference>
<comment type="caution">
    <text evidence="8">The sequence shown here is derived from an EMBL/GenBank/DDBJ whole genome shotgun (WGS) entry which is preliminary data.</text>
</comment>
<dbReference type="eggNOG" id="COG2814">
    <property type="taxonomic scope" value="Bacteria"/>
</dbReference>
<dbReference type="InterPro" id="IPR050189">
    <property type="entry name" value="MFS_Efflux_Transporters"/>
</dbReference>
<evidence type="ECO:0000256" key="3">
    <source>
        <dbReference type="ARBA" id="ARBA00022692"/>
    </source>
</evidence>
<feature type="domain" description="Major facilitator superfamily (MFS) profile" evidence="7">
    <location>
        <begin position="14"/>
        <end position="389"/>
    </location>
</feature>
<keyword evidence="3 6" id="KW-0812">Transmembrane</keyword>
<dbReference type="InterPro" id="IPR020846">
    <property type="entry name" value="MFS_dom"/>
</dbReference>
<evidence type="ECO:0000313" key="8">
    <source>
        <dbReference type="EMBL" id="EPF81802.1"/>
    </source>
</evidence>
<feature type="transmembrane region" description="Helical" evidence="6">
    <location>
        <begin position="337"/>
        <end position="361"/>
    </location>
</feature>
<proteinExistence type="predicted"/>
<accession>S3NQC6</accession>
<evidence type="ECO:0000256" key="4">
    <source>
        <dbReference type="ARBA" id="ARBA00022989"/>
    </source>
</evidence>
<dbReference type="HOGENOM" id="CLU_001265_61_1_6"/>
<evidence type="ECO:0000256" key="6">
    <source>
        <dbReference type="SAM" id="Phobius"/>
    </source>
</evidence>
<comment type="subcellular location">
    <subcellularLocation>
        <location evidence="1">Cell membrane</location>
        <topology evidence="1">Multi-pass membrane protein</topology>
    </subcellularLocation>
</comment>
<keyword evidence="2" id="KW-1003">Cell membrane</keyword>
<evidence type="ECO:0000256" key="2">
    <source>
        <dbReference type="ARBA" id="ARBA00022475"/>
    </source>
</evidence>
<feature type="transmembrane region" description="Helical" evidence="6">
    <location>
        <begin position="53"/>
        <end position="73"/>
    </location>
</feature>
<reference evidence="8 9" key="1">
    <citation type="submission" date="2013-06" db="EMBL/GenBank/DDBJ databases">
        <title>The Genome Sequence of Acinetobacter rudis CIP 110305.</title>
        <authorList>
            <consortium name="The Broad Institute Genome Sequencing Platform"/>
            <consortium name="The Broad Institute Genome Sequencing Center for Infectious Disease"/>
            <person name="Cerqueira G."/>
            <person name="Feldgarden M."/>
            <person name="Courvalin P."/>
            <person name="Perichon B."/>
            <person name="Grillot-Courvalin C."/>
            <person name="Clermont D."/>
            <person name="Rocha E."/>
            <person name="Yoon E.-J."/>
            <person name="Nemec A."/>
            <person name="Young S.K."/>
            <person name="Zeng Q."/>
            <person name="Gargeya S."/>
            <person name="Fitzgerald M."/>
            <person name="Abouelleil A."/>
            <person name="Alvarado L."/>
            <person name="Berlin A.M."/>
            <person name="Chapman S.B."/>
            <person name="Dewar J."/>
            <person name="Goldberg J."/>
            <person name="Griggs A."/>
            <person name="Gujja S."/>
            <person name="Hansen M."/>
            <person name="Howarth C."/>
            <person name="Imamovic A."/>
            <person name="Larimer J."/>
            <person name="McCowan C."/>
            <person name="Murphy C."/>
            <person name="Pearson M."/>
            <person name="Priest M."/>
            <person name="Roberts A."/>
            <person name="Saif S."/>
            <person name="Shea T."/>
            <person name="Sykes S."/>
            <person name="Wortman J."/>
            <person name="Nusbaum C."/>
            <person name="Birren B."/>
        </authorList>
    </citation>
    <scope>NUCLEOTIDE SEQUENCE [LARGE SCALE GENOMIC DNA]</scope>
    <source>
        <strain evidence="8 9">CIP 110305</strain>
    </source>
</reference>
<dbReference type="GO" id="GO:0005886">
    <property type="term" value="C:plasma membrane"/>
    <property type="evidence" value="ECO:0007669"/>
    <property type="project" value="UniProtKB-SubCell"/>
</dbReference>
<feature type="transmembrane region" description="Helical" evidence="6">
    <location>
        <begin position="301"/>
        <end position="325"/>
    </location>
</feature>
<dbReference type="PROSITE" id="PS50850">
    <property type="entry name" value="MFS"/>
    <property type="match status" value="1"/>
</dbReference>
<feature type="transmembrane region" description="Helical" evidence="6">
    <location>
        <begin position="367"/>
        <end position="385"/>
    </location>
</feature>
<dbReference type="PANTHER" id="PTHR43124">
    <property type="entry name" value="PURINE EFFLUX PUMP PBUE"/>
    <property type="match status" value="1"/>
</dbReference>
<dbReference type="CDD" id="cd17324">
    <property type="entry name" value="MFS_NepI_like"/>
    <property type="match status" value="1"/>
</dbReference>
<protein>
    <recommendedName>
        <fullName evidence="7">Major facilitator superfamily (MFS) profile domain-containing protein</fullName>
    </recommendedName>
</protein>
<feature type="transmembrane region" description="Helical" evidence="6">
    <location>
        <begin position="248"/>
        <end position="266"/>
    </location>
</feature>